<dbReference type="EMBL" id="CP000246">
    <property type="protein sequence ID" value="ABG83991.1"/>
    <property type="molecule type" value="Genomic_DNA"/>
</dbReference>
<dbReference type="STRING" id="195103.CPF_2148"/>
<evidence type="ECO:0000259" key="1">
    <source>
        <dbReference type="Pfam" id="PF21778"/>
    </source>
</evidence>
<dbReference type="AlphaFoldDB" id="A0A0H2YT98"/>
<dbReference type="KEGG" id="cpf:CPF_2148"/>
<gene>
    <name evidence="2" type="ordered locus">CPF_2148</name>
</gene>
<evidence type="ECO:0000313" key="2">
    <source>
        <dbReference type="EMBL" id="ABG83991.1"/>
    </source>
</evidence>
<dbReference type="eggNOG" id="ENOG502ZBQJ">
    <property type="taxonomic scope" value="Bacteria"/>
</dbReference>
<feature type="domain" description="DUF6873" evidence="1">
    <location>
        <begin position="5"/>
        <end position="229"/>
    </location>
</feature>
<dbReference type="GeneID" id="93001571"/>
<dbReference type="PaxDb" id="195103-CPF_2148"/>
<protein>
    <recommendedName>
        <fullName evidence="1">DUF6873 domain-containing protein</fullName>
    </recommendedName>
</protein>
<dbReference type="Pfam" id="PF21778">
    <property type="entry name" value="DUF6873"/>
    <property type="match status" value="1"/>
</dbReference>
<proteinExistence type="predicted"/>
<keyword evidence="3" id="KW-1185">Reference proteome</keyword>
<dbReference type="HOGENOM" id="CLU_104531_0_0_9"/>
<accession>A0A0H2YT98</accession>
<organism evidence="2 3">
    <name type="scientific">Clostridium perfringens (strain ATCC 13124 / DSM 756 / JCM 1290 / NCIMB 6125 / NCTC 8237 / Type A)</name>
    <dbReference type="NCBI Taxonomy" id="195103"/>
    <lineage>
        <taxon>Bacteria</taxon>
        <taxon>Bacillati</taxon>
        <taxon>Bacillota</taxon>
        <taxon>Clostridia</taxon>
        <taxon>Eubacteriales</taxon>
        <taxon>Clostridiaceae</taxon>
        <taxon>Clostridium</taxon>
    </lineage>
</organism>
<name>A0A0H2YT98_CLOP1</name>
<dbReference type="InterPro" id="IPR049238">
    <property type="entry name" value="DUF6873"/>
</dbReference>
<dbReference type="RefSeq" id="WP_011590986.1">
    <property type="nucleotide sequence ID" value="NC_008261.1"/>
</dbReference>
<dbReference type="Proteomes" id="UP000001823">
    <property type="component" value="Chromosome"/>
</dbReference>
<sequence length="231" mass="25944">MRTCFVDYRISQLEEKKLKDLNLNIIKVPKHPKLYDAIDGHPDIQINILNENTLLLAKDSSEELFNSVPKDLNIIKSSYNLEDKYPGNVILNAVNLKNDFIHNLKFTDPKLIESVKEKNLINIKQGYSKCSIAVVSEKALITSDKGIYKALKPHGFDILLIPSGDISLPGLDYGFIGGTCGLISKNQMAFFGNLENHSYGNDIKNFLLKYDVEPIYLSNGKLIDRGSILTI</sequence>
<evidence type="ECO:0000313" key="3">
    <source>
        <dbReference type="Proteomes" id="UP000001823"/>
    </source>
</evidence>
<reference evidence="2 3" key="1">
    <citation type="journal article" date="2006" name="Genome Res.">
        <title>Skewed genomic variability in strains of the toxigenic bacterial pathogen, Clostridium perfringens.</title>
        <authorList>
            <person name="Myers G.S."/>
            <person name="Rasko D.A."/>
            <person name="Cheung J.K."/>
            <person name="Ravel J."/>
            <person name="Seshadri R."/>
            <person name="Deboy R.T."/>
            <person name="Ren Q."/>
            <person name="Varga J."/>
            <person name="Awad M.M."/>
            <person name="Brinkac L.M."/>
            <person name="Daugherty S.C."/>
            <person name="Haft D.H."/>
            <person name="Dodson R.J."/>
            <person name="Madupu R."/>
            <person name="Nelson W.C."/>
            <person name="Rosovitz M.J."/>
            <person name="Sullivan S.A."/>
            <person name="Khouri H."/>
            <person name="Dimitrov G.I."/>
            <person name="Watkins K.L."/>
            <person name="Mulligan S."/>
            <person name="Benton J."/>
            <person name="Radune D."/>
            <person name="Fisher D.J."/>
            <person name="Atkins H.S."/>
            <person name="Hiscox T."/>
            <person name="Jost B.H."/>
            <person name="Billington S.J."/>
            <person name="Songer J.G."/>
            <person name="McClane B.A."/>
            <person name="Titball R.W."/>
            <person name="Rood J.I."/>
            <person name="Melville S.B."/>
            <person name="Paulsen I.T."/>
        </authorList>
    </citation>
    <scope>NUCLEOTIDE SEQUENCE [LARGE SCALE GENOMIC DNA]</scope>
    <source>
        <strain evidence="3">ATCC 13124 / DSM 756 / JCM 1290 / NCIMB 6125 / NCTC 8237 / S 107 / Type A</strain>
    </source>
</reference>